<sequence>MGGEQSSSKRPPTIFVVNDHNDLLEILFHDLRNKRLPWNISLLSLDSHPDLQVPLSMQLSPDYFGLYKIKDYYEVGGWILPAAAAGHISSITIAKPPWSYQIKSGNYSFKVGKHKATECVRVSCKEPYFIASQLYSPEDSLENAKEVSLDIHEITNSPPPKIESPYILNIDLDFFSTRNPALLDLHPRVFKLIHELYGFKRVPGESAEQQVESRRCQIENIQALIDQVEKTGSLSDLPPSPQKQILQDILDISPDPYWRWLNVAGLTYDLVSAPHHPSSAEEVDELLEAATHLLSVQDYSPQLVTLSRLTQTSCCPPDMADPIQDKVLDMLNAIFGPDLEVVEAYMLQNLRDKILPLYHRSEIFASEFLIKQRSLSKERRFLNGSTNLKKYDLSQGAVDQTVHTAENVENIERDFRSDEHIIWTMPGNNSLRFWSKKNRKQVCASCVNLRAKGDTLVKACSIWLKTIEIGKIK</sequence>
<dbReference type="Proteomes" id="UP001235939">
    <property type="component" value="Chromosome 19"/>
</dbReference>
<proteinExistence type="inferred from homology"/>
<evidence type="ECO:0000313" key="2">
    <source>
        <dbReference type="EMBL" id="UYV80993.1"/>
    </source>
</evidence>
<dbReference type="PANTHER" id="PTHR13225">
    <property type="entry name" value="MISEXPRESSION SUPPRESSOR OF RAS 6"/>
    <property type="match status" value="1"/>
</dbReference>
<evidence type="ECO:0000256" key="1">
    <source>
        <dbReference type="ARBA" id="ARBA00007099"/>
    </source>
</evidence>
<name>A0ABY6LIT6_9ARAC</name>
<reference evidence="2 3" key="1">
    <citation type="submission" date="2022-01" db="EMBL/GenBank/DDBJ databases">
        <title>A chromosomal length assembly of Cordylochernes scorpioides.</title>
        <authorList>
            <person name="Zeh D."/>
            <person name="Zeh J."/>
        </authorList>
    </citation>
    <scope>NUCLEOTIDE SEQUENCE [LARGE SCALE GENOMIC DNA]</scope>
    <source>
        <strain evidence="2">IN4F17</strain>
        <tissue evidence="2">Whole Body</tissue>
    </source>
</reference>
<accession>A0ABY6LIT6</accession>
<protein>
    <submittedName>
        <fullName evidence="2">C5orf22</fullName>
    </submittedName>
</protein>
<gene>
    <name evidence="2" type="ORF">LAZ67_19002428</name>
</gene>
<keyword evidence="3" id="KW-1185">Reference proteome</keyword>
<organism evidence="2 3">
    <name type="scientific">Cordylochernes scorpioides</name>
    <dbReference type="NCBI Taxonomy" id="51811"/>
    <lineage>
        <taxon>Eukaryota</taxon>
        <taxon>Metazoa</taxon>
        <taxon>Ecdysozoa</taxon>
        <taxon>Arthropoda</taxon>
        <taxon>Chelicerata</taxon>
        <taxon>Arachnida</taxon>
        <taxon>Pseudoscorpiones</taxon>
        <taxon>Cheliferoidea</taxon>
        <taxon>Chernetidae</taxon>
        <taxon>Cordylochernes</taxon>
    </lineage>
</organism>
<dbReference type="PANTHER" id="PTHR13225:SF3">
    <property type="entry name" value="UPF0489 PROTEIN C5ORF22"/>
    <property type="match status" value="1"/>
</dbReference>
<dbReference type="EMBL" id="CP092881">
    <property type="protein sequence ID" value="UYV80993.1"/>
    <property type="molecule type" value="Genomic_DNA"/>
</dbReference>
<dbReference type="Pfam" id="PF12640">
    <property type="entry name" value="UPF0489"/>
    <property type="match status" value="1"/>
</dbReference>
<evidence type="ECO:0000313" key="3">
    <source>
        <dbReference type="Proteomes" id="UP001235939"/>
    </source>
</evidence>
<comment type="similarity">
    <text evidence="1">Belongs to the UPF0489 family.</text>
</comment>
<dbReference type="InterPro" id="IPR024131">
    <property type="entry name" value="UPF0489"/>
</dbReference>